<reference evidence="2" key="1">
    <citation type="submission" date="2016-05" db="EMBL/GenBank/DDBJ databases">
        <authorList>
            <person name="Lavstsen T."/>
            <person name="Jespersen J.S."/>
        </authorList>
    </citation>
    <scope>NUCLEOTIDE SEQUENCE</scope>
    <source>
        <tissue evidence="2">Brain</tissue>
    </source>
</reference>
<feature type="region of interest" description="Disordered" evidence="1">
    <location>
        <begin position="1"/>
        <end position="91"/>
    </location>
</feature>
<feature type="region of interest" description="Disordered" evidence="1">
    <location>
        <begin position="105"/>
        <end position="131"/>
    </location>
</feature>
<proteinExistence type="predicted"/>
<evidence type="ECO:0000256" key="1">
    <source>
        <dbReference type="SAM" id="MobiDB-lite"/>
    </source>
</evidence>
<sequence length="267" mass="28310">MGNRFSRRRDAPASGAGTVVAEQKAEAGPATPKQTEDSMGTQTQGETENLEVMAPEASSPKDDCVGSTDGAESEPTEKEPPVSAFKIPDPEDLAQPEVIFDPVSVFESEPPSHPEADAELISEPVPTPAESLEQPKDLLNQESVLSSPPLIDLGVPDVASSPTPISASLCPDESSDVSGSEQCEIGSSMLEPEKHTGMTEFLDKPMEAEAAECLEMPVSDVNQENLSTILKSSELKGSDFLNDLIESEVNIPEDTPITDLSSSIELM</sequence>
<evidence type="ECO:0000313" key="2">
    <source>
        <dbReference type="EMBL" id="SBP18470.1"/>
    </source>
</evidence>
<organism evidence="2">
    <name type="scientific">Iconisemion striatum</name>
    <dbReference type="NCBI Taxonomy" id="60296"/>
    <lineage>
        <taxon>Eukaryota</taxon>
        <taxon>Metazoa</taxon>
        <taxon>Chordata</taxon>
        <taxon>Craniata</taxon>
        <taxon>Vertebrata</taxon>
        <taxon>Euteleostomi</taxon>
        <taxon>Actinopterygii</taxon>
        <taxon>Neopterygii</taxon>
        <taxon>Teleostei</taxon>
        <taxon>Neoteleostei</taxon>
        <taxon>Acanthomorphata</taxon>
        <taxon>Ovalentaria</taxon>
        <taxon>Atherinomorphae</taxon>
        <taxon>Cyprinodontiformes</taxon>
        <taxon>Nothobranchiidae</taxon>
        <taxon>Iconisemion</taxon>
    </lineage>
</organism>
<protein>
    <submittedName>
        <fullName evidence="2">Uncharacterized protein</fullName>
    </submittedName>
</protein>
<reference evidence="2" key="2">
    <citation type="submission" date="2016-06" db="EMBL/GenBank/DDBJ databases">
        <title>The genome of a short-lived fish provides insights into sex chromosome evolution and the genetic control of aging.</title>
        <authorList>
            <person name="Reichwald K."/>
            <person name="Felder M."/>
            <person name="Petzold A."/>
            <person name="Koch P."/>
            <person name="Groth M."/>
            <person name="Platzer M."/>
        </authorList>
    </citation>
    <scope>NUCLEOTIDE SEQUENCE</scope>
    <source>
        <tissue evidence="2">Brain</tissue>
    </source>
</reference>
<dbReference type="EMBL" id="HADW01017070">
    <property type="protein sequence ID" value="SBP18470.1"/>
    <property type="molecule type" value="Transcribed_RNA"/>
</dbReference>
<accession>A0A1A7XKX0</accession>
<dbReference type="AlphaFoldDB" id="A0A1A7XKX0"/>
<gene>
    <name evidence="2" type="primary">Nfu_g_1_008164</name>
</gene>
<name>A0A1A7XKX0_9TELE</name>
<feature type="compositionally biased region" description="Polar residues" evidence="1">
    <location>
        <begin position="37"/>
        <end position="47"/>
    </location>
</feature>